<dbReference type="EMBL" id="RAWI01000031">
    <property type="protein sequence ID" value="RKI14161.1"/>
    <property type="molecule type" value="Genomic_DNA"/>
</dbReference>
<organism evidence="2 3">
    <name type="scientific">Corallococcus praedator</name>
    <dbReference type="NCBI Taxonomy" id="2316724"/>
    <lineage>
        <taxon>Bacteria</taxon>
        <taxon>Pseudomonadati</taxon>
        <taxon>Myxococcota</taxon>
        <taxon>Myxococcia</taxon>
        <taxon>Myxococcales</taxon>
        <taxon>Cystobacterineae</taxon>
        <taxon>Myxococcaceae</taxon>
        <taxon>Corallococcus</taxon>
    </lineage>
</organism>
<comment type="caution">
    <text evidence="2">The sequence shown here is derived from an EMBL/GenBank/DDBJ whole genome shotgun (WGS) entry which is preliminary data.</text>
</comment>
<gene>
    <name evidence="2" type="ORF">D7Y13_06465</name>
</gene>
<dbReference type="Proteomes" id="UP000278907">
    <property type="component" value="Unassembled WGS sequence"/>
</dbReference>
<protein>
    <submittedName>
        <fullName evidence="2">DUF2381 family protein</fullName>
    </submittedName>
</protein>
<evidence type="ECO:0000313" key="3">
    <source>
        <dbReference type="Proteomes" id="UP000278907"/>
    </source>
</evidence>
<proteinExistence type="predicted"/>
<keyword evidence="1" id="KW-0732">Signal</keyword>
<feature type="chain" id="PRO_5046445487" evidence="1">
    <location>
        <begin position="23"/>
        <end position="307"/>
    </location>
</feature>
<dbReference type="InterPro" id="IPR011754">
    <property type="entry name" value="Mxa_paralog_2268"/>
</dbReference>
<dbReference type="Pfam" id="PF09544">
    <property type="entry name" value="DUF2381"/>
    <property type="match status" value="1"/>
</dbReference>
<reference evidence="2 3" key="1">
    <citation type="submission" date="2018-09" db="EMBL/GenBank/DDBJ databases">
        <authorList>
            <person name="Livingstone P.G."/>
            <person name="Whitworth D.E."/>
        </authorList>
    </citation>
    <scope>NUCLEOTIDE SEQUENCE [LARGE SCALE GENOMIC DNA]</scope>
    <source>
        <strain evidence="2 3">CA031B</strain>
    </source>
</reference>
<accession>A0ABX9QQ56</accession>
<name>A0ABX9QQ56_9BACT</name>
<keyword evidence="3" id="KW-1185">Reference proteome</keyword>
<feature type="signal peptide" evidence="1">
    <location>
        <begin position="1"/>
        <end position="22"/>
    </location>
</feature>
<evidence type="ECO:0000313" key="2">
    <source>
        <dbReference type="EMBL" id="RKI14161.1"/>
    </source>
</evidence>
<dbReference type="RefSeq" id="WP_120583466.1">
    <property type="nucleotide sequence ID" value="NZ_RAWI01000031.1"/>
</dbReference>
<dbReference type="NCBIfam" id="TIGR02268">
    <property type="entry name" value="Myxococcus xanthus paralogous family TIGR02268"/>
    <property type="match status" value="1"/>
</dbReference>
<sequence>MKTSLPAKWVLLGALLAGSALAEGREQPGVRSLFLSSQPDAAPQRVYVKGQRVTVLRFAQAVDVERTRLLGGEGRFEPLGIVGRKVILEPRQDLASDEGFSLVVTLADGREIPFLLRPHGQGEGRGADQQLDVFDDHQSCEASVAALRDSAQENRALRAELEKLRKEETSEDHALAALMASGSVAQTPFTLADHFSGKDEDAALDGSVFRGNGKAAVVFKVKNLNATQPWSVKTVRLVGVSDARERAVALRLSAAEIAPGTSGVVALVADGSAFLDEGTLTSLFLELYRQDGLRQAMVQLDPHLIGK</sequence>
<evidence type="ECO:0000256" key="1">
    <source>
        <dbReference type="SAM" id="SignalP"/>
    </source>
</evidence>